<evidence type="ECO:0000313" key="11">
    <source>
        <dbReference type="EMBL" id="EJT47193.1"/>
    </source>
</evidence>
<sequence length="185" mass="20040">MTQQHPLLAPIYAPGSEPYPPGTTQDEKDEVRKIQNWTKQMNMVMESCPTKVVMAGGMGFLLGGFFAMMSASFAIEDPMSRASQELRDQGMKGQAKHMFKEMGRNMWTSGKGFAKVGALYSGTECCIEAYRAKNDIWNSVAGGFLSGAILARNAGPKAMVGGGLAFAGFSAAIDWWLRKAPAEEP</sequence>
<reference evidence="11 12" key="1">
    <citation type="journal article" date="2012" name="Eukaryot. Cell">
        <title>Draft genome sequence of CBS 2479, the standard type strain of Trichosporon asahii.</title>
        <authorList>
            <person name="Yang R.Y."/>
            <person name="Li H.T."/>
            <person name="Zhu H."/>
            <person name="Zhou G.P."/>
            <person name="Wang M."/>
            <person name="Wang L."/>
        </authorList>
    </citation>
    <scope>NUCLEOTIDE SEQUENCE [LARGE SCALE GENOMIC DNA]</scope>
    <source>
        <strain evidence="12">ATCC 90039 / CBS 2479 / JCM 2466 / KCTC 7840 / NCYC 2677 / UAMH 7654</strain>
    </source>
</reference>
<protein>
    <recommendedName>
        <fullName evidence="3 9">Mitochondrial import inner membrane translocase subunit TIM22</fullName>
    </recommendedName>
</protein>
<comment type="caution">
    <text evidence="9">Lacks conserved residue(s) required for the propagation of feature annotation.</text>
</comment>
<dbReference type="RefSeq" id="XP_014177903.1">
    <property type="nucleotide sequence ID" value="XM_014322428.1"/>
</dbReference>
<dbReference type="GO" id="GO:0045039">
    <property type="term" value="P:protein insertion into mitochondrial inner membrane"/>
    <property type="evidence" value="ECO:0007669"/>
    <property type="project" value="UniProtKB-UniRule"/>
</dbReference>
<gene>
    <name evidence="11" type="ORF">A1Q1_04051</name>
</gene>
<keyword evidence="6 9" id="KW-1133">Transmembrane helix</keyword>
<dbReference type="AlphaFoldDB" id="J5QG73"/>
<dbReference type="PANTHER" id="PTHR14110">
    <property type="entry name" value="MITOCHONDRIAL IMPORT INNER MEMBRANE TRANSLOCASE SUBUNIT TIM22"/>
    <property type="match status" value="1"/>
</dbReference>
<dbReference type="GO" id="GO:0042721">
    <property type="term" value="C:TIM22 mitochondrial import inner membrane insertion complex"/>
    <property type="evidence" value="ECO:0007669"/>
    <property type="project" value="UniProtKB-UniRule"/>
</dbReference>
<keyword evidence="9" id="KW-0811">Translocation</keyword>
<comment type="similarity">
    <text evidence="2 9">Belongs to the Tim17/Tim22/Tim23 family.</text>
</comment>
<evidence type="ECO:0000256" key="7">
    <source>
        <dbReference type="ARBA" id="ARBA00023128"/>
    </source>
</evidence>
<dbReference type="Proteomes" id="UP000002748">
    <property type="component" value="Unassembled WGS sequence"/>
</dbReference>
<keyword evidence="9" id="KW-0813">Transport</keyword>
<comment type="caution">
    <text evidence="11">The sequence shown here is derived from an EMBL/GenBank/DDBJ whole genome shotgun (WGS) entry which is preliminary data.</text>
</comment>
<evidence type="ECO:0000256" key="8">
    <source>
        <dbReference type="ARBA" id="ARBA00023136"/>
    </source>
</evidence>
<evidence type="ECO:0000313" key="12">
    <source>
        <dbReference type="Proteomes" id="UP000002748"/>
    </source>
</evidence>
<dbReference type="GO" id="GO:0030943">
    <property type="term" value="F:mitochondrion targeting sequence binding"/>
    <property type="evidence" value="ECO:0007669"/>
    <property type="project" value="TreeGrafter"/>
</dbReference>
<evidence type="ECO:0000256" key="6">
    <source>
        <dbReference type="ARBA" id="ARBA00022989"/>
    </source>
</evidence>
<dbReference type="PANTHER" id="PTHR14110:SF0">
    <property type="entry name" value="MITOCHONDRIAL IMPORT INNER MEMBRANE TRANSLOCASE SUBUNIT TIM22"/>
    <property type="match status" value="1"/>
</dbReference>
<dbReference type="InterPro" id="IPR039175">
    <property type="entry name" value="TIM22"/>
</dbReference>
<comment type="function">
    <text evidence="9">Essential core component of the TIM22 complex, a complex that mediates the import and insertion of multi-pass transmembrane proteins into the mitochondrial inner membrane. In the TIM22 complex, it constitutes the voltage-activated and signal-gated channel. Forms a twin-pore translocase that uses the membrane potential as external driving force in 2 voltage-dependent steps.</text>
</comment>
<dbReference type="VEuPathDB" id="FungiDB:A1Q1_04051"/>
<dbReference type="HOGENOM" id="CLU_091077_1_0_1"/>
<comment type="subunit">
    <text evidence="9">Component of the TIM22 complex.</text>
</comment>
<comment type="subcellular location">
    <subcellularLocation>
        <location evidence="1 9">Mitochondrion inner membrane</location>
        <topology evidence="1 9">Multi-pass membrane protein</topology>
    </subcellularLocation>
</comment>
<dbReference type="OrthoDB" id="75343at2759"/>
<feature type="region of interest" description="Disordered" evidence="10">
    <location>
        <begin position="1"/>
        <end position="28"/>
    </location>
</feature>
<dbReference type="KEGG" id="tasa:A1Q1_04051"/>
<evidence type="ECO:0000256" key="9">
    <source>
        <dbReference type="RuleBase" id="RU367038"/>
    </source>
</evidence>
<keyword evidence="5 9" id="KW-0999">Mitochondrion inner membrane</keyword>
<dbReference type="EMBL" id="ALBS01000261">
    <property type="protein sequence ID" value="EJT47193.1"/>
    <property type="molecule type" value="Genomic_DNA"/>
</dbReference>
<keyword evidence="8 9" id="KW-0472">Membrane</keyword>
<keyword evidence="4 9" id="KW-0812">Transmembrane</keyword>
<evidence type="ECO:0000256" key="2">
    <source>
        <dbReference type="ARBA" id="ARBA00008444"/>
    </source>
</evidence>
<dbReference type="Pfam" id="PF02466">
    <property type="entry name" value="Tim17"/>
    <property type="match status" value="1"/>
</dbReference>
<feature type="transmembrane region" description="Helical" evidence="9">
    <location>
        <begin position="52"/>
        <end position="75"/>
    </location>
</feature>
<evidence type="ECO:0000256" key="3">
    <source>
        <dbReference type="ARBA" id="ARBA00020722"/>
    </source>
</evidence>
<evidence type="ECO:0000256" key="10">
    <source>
        <dbReference type="SAM" id="MobiDB-lite"/>
    </source>
</evidence>
<dbReference type="GeneID" id="25987564"/>
<dbReference type="GO" id="GO:0008320">
    <property type="term" value="F:protein transmembrane transporter activity"/>
    <property type="evidence" value="ECO:0007669"/>
    <property type="project" value="UniProtKB-UniRule"/>
</dbReference>
<organism evidence="11 12">
    <name type="scientific">Trichosporon asahii var. asahii (strain ATCC 90039 / CBS 2479 / JCM 2466 / KCTC 7840 / NBRC 103889/ NCYC 2677 / UAMH 7654)</name>
    <name type="common">Yeast</name>
    <dbReference type="NCBI Taxonomy" id="1186058"/>
    <lineage>
        <taxon>Eukaryota</taxon>
        <taxon>Fungi</taxon>
        <taxon>Dikarya</taxon>
        <taxon>Basidiomycota</taxon>
        <taxon>Agaricomycotina</taxon>
        <taxon>Tremellomycetes</taxon>
        <taxon>Trichosporonales</taxon>
        <taxon>Trichosporonaceae</taxon>
        <taxon>Trichosporon</taxon>
    </lineage>
</organism>
<keyword evidence="7 9" id="KW-0496">Mitochondrion</keyword>
<name>J5QG73_TRIAS</name>
<evidence type="ECO:0000256" key="4">
    <source>
        <dbReference type="ARBA" id="ARBA00022692"/>
    </source>
</evidence>
<proteinExistence type="inferred from homology"/>
<accession>J5QG73</accession>
<keyword evidence="9" id="KW-0653">Protein transport</keyword>
<evidence type="ECO:0000256" key="1">
    <source>
        <dbReference type="ARBA" id="ARBA00004448"/>
    </source>
</evidence>
<evidence type="ECO:0000256" key="5">
    <source>
        <dbReference type="ARBA" id="ARBA00022792"/>
    </source>
</evidence>